<dbReference type="PROSITE" id="PS51904">
    <property type="entry name" value="GLYCOSYL_HYDROL_F25_2"/>
    <property type="match status" value="1"/>
</dbReference>
<dbReference type="InterPro" id="IPR017853">
    <property type="entry name" value="GH"/>
</dbReference>
<dbReference type="RefSeq" id="WP_128519931.1">
    <property type="nucleotide sequence ID" value="NZ_RJQC01000001.1"/>
</dbReference>
<reference evidence="5 6" key="1">
    <citation type="submission" date="2018-11" db="EMBL/GenBank/DDBJ databases">
        <title>Clostridium sp. nov., a member of the family Erysipelotrichaceae isolated from pig faeces.</title>
        <authorList>
            <person name="Chang Y.-H."/>
        </authorList>
    </citation>
    <scope>NUCLEOTIDE SEQUENCE [LARGE SCALE GENOMIC DNA]</scope>
    <source>
        <strain evidence="5 6">YH-panp20</strain>
    </source>
</reference>
<evidence type="ECO:0000256" key="2">
    <source>
        <dbReference type="ARBA" id="ARBA00022801"/>
    </source>
</evidence>
<keyword evidence="2 5" id="KW-0378">Hydrolase</keyword>
<dbReference type="PANTHER" id="PTHR34135">
    <property type="entry name" value="LYSOZYME"/>
    <property type="match status" value="1"/>
</dbReference>
<keyword evidence="6" id="KW-1185">Reference proteome</keyword>
<dbReference type="Proteomes" id="UP000276568">
    <property type="component" value="Unassembled WGS sequence"/>
</dbReference>
<keyword evidence="4" id="KW-1133">Transmembrane helix</keyword>
<keyword evidence="4" id="KW-0812">Transmembrane</keyword>
<dbReference type="PANTHER" id="PTHR34135:SF2">
    <property type="entry name" value="LYSOZYME"/>
    <property type="match status" value="1"/>
</dbReference>
<dbReference type="GO" id="GO:0009253">
    <property type="term" value="P:peptidoglycan catabolic process"/>
    <property type="evidence" value="ECO:0007669"/>
    <property type="project" value="InterPro"/>
</dbReference>
<dbReference type="AlphaFoldDB" id="A0A3N0I5K7"/>
<evidence type="ECO:0000256" key="4">
    <source>
        <dbReference type="SAM" id="Phobius"/>
    </source>
</evidence>
<dbReference type="Gene3D" id="3.20.20.80">
    <property type="entry name" value="Glycosidases"/>
    <property type="match status" value="1"/>
</dbReference>
<name>A0A3N0I5K7_9FIRM</name>
<keyword evidence="4" id="KW-0472">Membrane</keyword>
<dbReference type="GO" id="GO:0016052">
    <property type="term" value="P:carbohydrate catabolic process"/>
    <property type="evidence" value="ECO:0007669"/>
    <property type="project" value="TreeGrafter"/>
</dbReference>
<proteinExistence type="inferred from homology"/>
<gene>
    <name evidence="5" type="ORF">EDX97_04240</name>
</gene>
<dbReference type="Pfam" id="PF01183">
    <property type="entry name" value="Glyco_hydro_25"/>
    <property type="match status" value="1"/>
</dbReference>
<accession>A0A3N0I5K7</accession>
<evidence type="ECO:0000256" key="3">
    <source>
        <dbReference type="ARBA" id="ARBA00023295"/>
    </source>
</evidence>
<keyword evidence="3" id="KW-0326">Glycosidase</keyword>
<protein>
    <submittedName>
        <fullName evidence="5">Glycoside hydrolase</fullName>
    </submittedName>
</protein>
<dbReference type="CDD" id="cd06414">
    <property type="entry name" value="GH25_LytC-like"/>
    <property type="match status" value="1"/>
</dbReference>
<organism evidence="5 6">
    <name type="scientific">Absicoccus porci</name>
    <dbReference type="NCBI Taxonomy" id="2486576"/>
    <lineage>
        <taxon>Bacteria</taxon>
        <taxon>Bacillati</taxon>
        <taxon>Bacillota</taxon>
        <taxon>Erysipelotrichia</taxon>
        <taxon>Erysipelotrichales</taxon>
        <taxon>Erysipelotrichaceae</taxon>
        <taxon>Absicoccus</taxon>
    </lineage>
</organism>
<dbReference type="SUPFAM" id="SSF51445">
    <property type="entry name" value="(Trans)glycosidases"/>
    <property type="match status" value="1"/>
</dbReference>
<dbReference type="GO" id="GO:0003796">
    <property type="term" value="F:lysozyme activity"/>
    <property type="evidence" value="ECO:0007669"/>
    <property type="project" value="InterPro"/>
</dbReference>
<evidence type="ECO:0000313" key="5">
    <source>
        <dbReference type="EMBL" id="RNM31770.1"/>
    </source>
</evidence>
<dbReference type="SMART" id="SM00641">
    <property type="entry name" value="Glyco_25"/>
    <property type="match status" value="1"/>
</dbReference>
<dbReference type="InterPro" id="IPR018077">
    <property type="entry name" value="Glyco_hydro_fam25_subgr"/>
</dbReference>
<comment type="caution">
    <text evidence="5">The sequence shown here is derived from an EMBL/GenBank/DDBJ whole genome shotgun (WGS) entry which is preliminary data.</text>
</comment>
<dbReference type="OrthoDB" id="9765879at2"/>
<dbReference type="EMBL" id="RJQC01000001">
    <property type="protein sequence ID" value="RNM31770.1"/>
    <property type="molecule type" value="Genomic_DNA"/>
</dbReference>
<evidence type="ECO:0000256" key="1">
    <source>
        <dbReference type="ARBA" id="ARBA00010646"/>
    </source>
</evidence>
<evidence type="ECO:0000313" key="6">
    <source>
        <dbReference type="Proteomes" id="UP000276568"/>
    </source>
</evidence>
<dbReference type="GO" id="GO:0016998">
    <property type="term" value="P:cell wall macromolecule catabolic process"/>
    <property type="evidence" value="ECO:0007669"/>
    <property type="project" value="InterPro"/>
</dbReference>
<comment type="similarity">
    <text evidence="1">Belongs to the glycosyl hydrolase 25 family.</text>
</comment>
<feature type="transmembrane region" description="Helical" evidence="4">
    <location>
        <begin position="12"/>
        <end position="30"/>
    </location>
</feature>
<dbReference type="InterPro" id="IPR002053">
    <property type="entry name" value="Glyco_hydro_25"/>
</dbReference>
<sequence>MRQQKQRRQLMLLMMIFVCVIGLILAILSMSTTTKKTSDSYYDLDAFGYKNGLMTFNDSNYSTQTGIDVSSHQGSIDWDAVKTSDISFAMIRCGYRGASEGALYEDSAFVSNIKAAKAAGLKVGVYWFSSAITVSEAKEEADYVLSLISDYDLDMPVAFDMERLEGQSSRIDNLTKSEKTNIANAFISRLKKKGYQTLVYGNTSWLSNDIQVKKINSDIWLASYSDTLKYKKAFTMWQYTQKGSVDGISGSVDIDLYIQKK</sequence>